<dbReference type="SUPFAM" id="SSF82185">
    <property type="entry name" value="Histone H3 K4-specific methyltransferase SET7/9 N-terminal domain"/>
    <property type="match status" value="1"/>
</dbReference>
<dbReference type="PANTHER" id="PTHR43215">
    <property type="entry name" value="RADIAL SPOKE HEAD 1 HOMOLOG"/>
    <property type="match status" value="1"/>
</dbReference>
<dbReference type="Pfam" id="PF02493">
    <property type="entry name" value="MORN"/>
    <property type="match status" value="5"/>
</dbReference>
<keyword evidence="2" id="KW-0175">Coiled coil</keyword>
<accession>A0A2P6NIZ5</accession>
<sequence length="705" mass="81759">MEHELIVCLRHSSLPSFLNLDFDRTIWRVLCLARGWDFWPKLMDTPLLHRSDWGGIPQEEEMQRLVIVSRDMAQPPLFERRPSTQNAVGYSSHKPYKQGVYLPLFPIIGDRHHVMADAPPLKYDRLLPISSLSRNVHEEFSSPVTWRNLYRLRLRPLSVRCLRGALDLFGILTDAPSSSARPSPSVHPSKVISNLPRGVLYWRENREDPIHPQVRAFAQHKNFGLFRRCRKGTAGEVFRGFVRYRNSCDEGYPVLLSDMIDCYSDDGQNHWLTIDRQGGVWLRKDFKFVATSLDTLLRMFHEYRDEKRRRNANVNQRKTWLQVLTDNNVVDVSRAESKMGSSVYEDGSWYDGSFDSGECHDQGEHVWANGDVYEGNFLRGKKNGQGTVTHADGEGRGKWRYNNGDSYEGSFHLDEKHGQGKYVWEDGDTYVGEFKDDMLNGKGVCTEANGDRYEGGQGSLFYANGNIYRGEFENGHPHGKGVYTFKMTRGTEKDAVQTKGKTIEGRFVDDELVEEEKSKKEIPAEQPEEENRRLRQAIETRDLLQAMEQRVERESRMVKEEMERLREEGREMKRKLDEEYRGKLAKVQRRMEESRRQDEEKLKEAQRRVQVVTGGLNWDTYCQVNQKKAEERQREEEEECIVCFDAPQVTLPCRHKNMCEMCYVQIKSGGMLSVAPSFFTLLRRQSALLPASAFPPLFLCLFLSF</sequence>
<keyword evidence="4" id="KW-1185">Reference proteome</keyword>
<comment type="caution">
    <text evidence="3">The sequence shown here is derived from an EMBL/GenBank/DDBJ whole genome shotgun (WGS) entry which is preliminary data.</text>
</comment>
<protein>
    <submittedName>
        <fullName evidence="3">Uncharacterized protein</fullName>
    </submittedName>
</protein>
<dbReference type="Gene3D" id="3.30.40.10">
    <property type="entry name" value="Zinc/RING finger domain, C3HC4 (zinc finger)"/>
    <property type="match status" value="1"/>
</dbReference>
<dbReference type="AlphaFoldDB" id="A0A2P6NIZ5"/>
<evidence type="ECO:0000256" key="2">
    <source>
        <dbReference type="SAM" id="Coils"/>
    </source>
</evidence>
<dbReference type="Proteomes" id="UP000241769">
    <property type="component" value="Unassembled WGS sequence"/>
</dbReference>
<dbReference type="InterPro" id="IPR013083">
    <property type="entry name" value="Znf_RING/FYVE/PHD"/>
</dbReference>
<dbReference type="PANTHER" id="PTHR43215:SF14">
    <property type="entry name" value="RADIAL SPOKE HEAD 1 HOMOLOG"/>
    <property type="match status" value="1"/>
</dbReference>
<dbReference type="EMBL" id="MDYQ01000073">
    <property type="protein sequence ID" value="PRP83912.1"/>
    <property type="molecule type" value="Genomic_DNA"/>
</dbReference>
<dbReference type="Gene3D" id="2.20.110.10">
    <property type="entry name" value="Histone H3 K4-specific methyltransferase SET7/9 N-terminal domain"/>
    <property type="match status" value="2"/>
</dbReference>
<dbReference type="STRING" id="1890364.A0A2P6NIZ5"/>
<gene>
    <name evidence="3" type="ORF">PROFUN_08849</name>
</gene>
<feature type="coiled-coil region" evidence="2">
    <location>
        <begin position="534"/>
        <end position="608"/>
    </location>
</feature>
<evidence type="ECO:0000256" key="1">
    <source>
        <dbReference type="ARBA" id="ARBA00022737"/>
    </source>
</evidence>
<organism evidence="3 4">
    <name type="scientific">Planoprotostelium fungivorum</name>
    <dbReference type="NCBI Taxonomy" id="1890364"/>
    <lineage>
        <taxon>Eukaryota</taxon>
        <taxon>Amoebozoa</taxon>
        <taxon>Evosea</taxon>
        <taxon>Variosea</taxon>
        <taxon>Cavosteliida</taxon>
        <taxon>Cavosteliaceae</taxon>
        <taxon>Planoprotostelium</taxon>
    </lineage>
</organism>
<evidence type="ECO:0000313" key="4">
    <source>
        <dbReference type="Proteomes" id="UP000241769"/>
    </source>
</evidence>
<dbReference type="OrthoDB" id="294378at2759"/>
<name>A0A2P6NIZ5_9EUKA</name>
<keyword evidence="1" id="KW-0677">Repeat</keyword>
<proteinExistence type="predicted"/>
<reference evidence="3 4" key="1">
    <citation type="journal article" date="2018" name="Genome Biol. Evol.">
        <title>Multiple Roots of Fruiting Body Formation in Amoebozoa.</title>
        <authorList>
            <person name="Hillmann F."/>
            <person name="Forbes G."/>
            <person name="Novohradska S."/>
            <person name="Ferling I."/>
            <person name="Riege K."/>
            <person name="Groth M."/>
            <person name="Westermann M."/>
            <person name="Marz M."/>
            <person name="Spaller T."/>
            <person name="Winckler T."/>
            <person name="Schaap P."/>
            <person name="Glockner G."/>
        </authorList>
    </citation>
    <scope>NUCLEOTIDE SEQUENCE [LARGE SCALE GENOMIC DNA]</scope>
    <source>
        <strain evidence="3 4">Jena</strain>
    </source>
</reference>
<evidence type="ECO:0000313" key="3">
    <source>
        <dbReference type="EMBL" id="PRP83912.1"/>
    </source>
</evidence>
<dbReference type="InParanoid" id="A0A2P6NIZ5"/>
<dbReference type="SMART" id="SM00698">
    <property type="entry name" value="MORN"/>
    <property type="match status" value="5"/>
</dbReference>
<dbReference type="InterPro" id="IPR003409">
    <property type="entry name" value="MORN"/>
</dbReference>